<organism evidence="6 7">
    <name type="scientific">Alkalicoccobacillus porphyridii</name>
    <dbReference type="NCBI Taxonomy" id="2597270"/>
    <lineage>
        <taxon>Bacteria</taxon>
        <taxon>Bacillati</taxon>
        <taxon>Bacillota</taxon>
        <taxon>Bacilli</taxon>
        <taxon>Bacillales</taxon>
        <taxon>Bacillaceae</taxon>
        <taxon>Alkalicoccobacillus</taxon>
    </lineage>
</organism>
<keyword evidence="2 3" id="KW-0238">DNA-binding</keyword>
<keyword evidence="4" id="KW-0472">Membrane</keyword>
<dbReference type="SUPFAM" id="SSF46689">
    <property type="entry name" value="Homeodomain-like"/>
    <property type="match status" value="1"/>
</dbReference>
<dbReference type="OrthoDB" id="509229at2"/>
<dbReference type="InterPro" id="IPR050624">
    <property type="entry name" value="HTH-type_Tx_Regulator"/>
</dbReference>
<dbReference type="Gene3D" id="1.10.10.60">
    <property type="entry name" value="Homeodomain-like"/>
    <property type="match status" value="1"/>
</dbReference>
<evidence type="ECO:0000313" key="6">
    <source>
        <dbReference type="EMBL" id="TSB45271.1"/>
    </source>
</evidence>
<evidence type="ECO:0000256" key="3">
    <source>
        <dbReference type="PROSITE-ProRule" id="PRU00335"/>
    </source>
</evidence>
<proteinExistence type="predicted"/>
<gene>
    <name evidence="6" type="ORF">FN960_17555</name>
</gene>
<dbReference type="PANTHER" id="PTHR43479:SF11">
    <property type="entry name" value="ACREF_ENVCD OPERON REPRESSOR-RELATED"/>
    <property type="match status" value="1"/>
</dbReference>
<name>A0A553ZUW0_9BACI</name>
<evidence type="ECO:0000256" key="4">
    <source>
        <dbReference type="SAM" id="Phobius"/>
    </source>
</evidence>
<keyword evidence="1" id="KW-0678">Repressor</keyword>
<dbReference type="PRINTS" id="PR00455">
    <property type="entry name" value="HTHTETR"/>
</dbReference>
<dbReference type="EMBL" id="VLXZ01000013">
    <property type="protein sequence ID" value="TSB45271.1"/>
    <property type="molecule type" value="Genomic_DNA"/>
</dbReference>
<dbReference type="AlphaFoldDB" id="A0A553ZUW0"/>
<accession>A0A553ZUW0</accession>
<dbReference type="InterPro" id="IPR009057">
    <property type="entry name" value="Homeodomain-like_sf"/>
</dbReference>
<dbReference type="PANTHER" id="PTHR43479">
    <property type="entry name" value="ACREF/ENVCD OPERON REPRESSOR-RELATED"/>
    <property type="match status" value="1"/>
</dbReference>
<reference evidence="6 7" key="1">
    <citation type="submission" date="2019-07" db="EMBL/GenBank/DDBJ databases">
        <authorList>
            <person name="Park Y.J."/>
            <person name="Jeong S.E."/>
            <person name="Jung H.S."/>
        </authorList>
    </citation>
    <scope>NUCLEOTIDE SEQUENCE [LARGE SCALE GENOMIC DNA]</scope>
    <source>
        <strain evidence="7">P16(2019)</strain>
    </source>
</reference>
<dbReference type="InterPro" id="IPR001647">
    <property type="entry name" value="HTH_TetR"/>
</dbReference>
<feature type="domain" description="HTH tetR-type" evidence="5">
    <location>
        <begin position="1"/>
        <end position="60"/>
    </location>
</feature>
<evidence type="ECO:0000313" key="7">
    <source>
        <dbReference type="Proteomes" id="UP000318521"/>
    </source>
</evidence>
<dbReference type="GO" id="GO:0003677">
    <property type="term" value="F:DNA binding"/>
    <property type="evidence" value="ECO:0007669"/>
    <property type="project" value="UniProtKB-UniRule"/>
</dbReference>
<evidence type="ECO:0000259" key="5">
    <source>
        <dbReference type="PROSITE" id="PS50977"/>
    </source>
</evidence>
<protein>
    <submittedName>
        <fullName evidence="6">TetR/AcrR family transcriptional regulator</fullName>
    </submittedName>
</protein>
<feature type="DNA-binding region" description="H-T-H motif" evidence="3">
    <location>
        <begin position="23"/>
        <end position="42"/>
    </location>
</feature>
<dbReference type="Pfam" id="PF00440">
    <property type="entry name" value="TetR_N"/>
    <property type="match status" value="1"/>
</dbReference>
<dbReference type="RefSeq" id="WP_143850166.1">
    <property type="nucleotide sequence ID" value="NZ_VLXZ01000013.1"/>
</dbReference>
<keyword evidence="7" id="KW-1185">Reference proteome</keyword>
<evidence type="ECO:0000256" key="2">
    <source>
        <dbReference type="ARBA" id="ARBA00023125"/>
    </source>
</evidence>
<dbReference type="PROSITE" id="PS50977">
    <property type="entry name" value="HTH_TETR_2"/>
    <property type="match status" value="1"/>
</dbReference>
<comment type="caution">
    <text evidence="6">The sequence shown here is derived from an EMBL/GenBank/DDBJ whole genome shotgun (WGS) entry which is preliminary data.</text>
</comment>
<feature type="transmembrane region" description="Helical" evidence="4">
    <location>
        <begin position="152"/>
        <end position="169"/>
    </location>
</feature>
<sequence>MTANDIKQSALFSFGRNGFEGASLAKIAEEVGIKKQSIYTHFKNKDELFLTVLEQSLDEDFAYIKEWSEQYQYQSLHDFLLGYLQLIGKRFSGEDSYRFGLRISFFPPDHLYKEVMEKVYANEARCEQLFLLRFEKAIKEDSMMIKDMRSAVLAYLSILDAIFVELIYGKPERAELKMKSLWNIYWRGITS</sequence>
<dbReference type="Proteomes" id="UP000318521">
    <property type="component" value="Unassembled WGS sequence"/>
</dbReference>
<keyword evidence="4" id="KW-0812">Transmembrane</keyword>
<dbReference type="Gene3D" id="1.10.357.10">
    <property type="entry name" value="Tetracycline Repressor, domain 2"/>
    <property type="match status" value="1"/>
</dbReference>
<keyword evidence="4" id="KW-1133">Transmembrane helix</keyword>
<evidence type="ECO:0000256" key="1">
    <source>
        <dbReference type="ARBA" id="ARBA00022491"/>
    </source>
</evidence>